<evidence type="ECO:0000256" key="3">
    <source>
        <dbReference type="ARBA" id="ARBA00022737"/>
    </source>
</evidence>
<reference evidence="6 7" key="1">
    <citation type="submission" date="2017-07" db="EMBL/GenBank/DDBJ databases">
        <title>An improved, manually edited Actinidia chinensis var. chinensis (kiwifruit) genome highlights the challenges associated with draft genomes and gene prediction in plants.</title>
        <authorList>
            <person name="Pilkington S."/>
            <person name="Crowhurst R."/>
            <person name="Hilario E."/>
            <person name="Nardozza S."/>
            <person name="Fraser L."/>
            <person name="Peng Y."/>
            <person name="Gunaseelan K."/>
            <person name="Simpson R."/>
            <person name="Tahir J."/>
            <person name="Deroles S."/>
            <person name="Templeton K."/>
            <person name="Luo Z."/>
            <person name="Davy M."/>
            <person name="Cheng C."/>
            <person name="Mcneilage M."/>
            <person name="Scaglione D."/>
            <person name="Liu Y."/>
            <person name="Zhang Q."/>
            <person name="Datson P."/>
            <person name="De Silva N."/>
            <person name="Gardiner S."/>
            <person name="Bassett H."/>
            <person name="Chagne D."/>
            <person name="Mccallum J."/>
            <person name="Dzierzon H."/>
            <person name="Deng C."/>
            <person name="Wang Y.-Y."/>
            <person name="Barron N."/>
            <person name="Manako K."/>
            <person name="Bowen J."/>
            <person name="Foster T."/>
            <person name="Erridge Z."/>
            <person name="Tiffin H."/>
            <person name="Waite C."/>
            <person name="Davies K."/>
            <person name="Grierson E."/>
            <person name="Laing W."/>
            <person name="Kirk R."/>
            <person name="Chen X."/>
            <person name="Wood M."/>
            <person name="Montefiori M."/>
            <person name="Brummell D."/>
            <person name="Schwinn K."/>
            <person name="Catanach A."/>
            <person name="Fullerton C."/>
            <person name="Li D."/>
            <person name="Meiyalaghan S."/>
            <person name="Nieuwenhuizen N."/>
            <person name="Read N."/>
            <person name="Prakash R."/>
            <person name="Hunter D."/>
            <person name="Zhang H."/>
            <person name="Mckenzie M."/>
            <person name="Knabel M."/>
            <person name="Harris A."/>
            <person name="Allan A."/>
            <person name="Chen A."/>
            <person name="Janssen B."/>
            <person name="Plunkett B."/>
            <person name="Dwamena C."/>
            <person name="Voogd C."/>
            <person name="Leif D."/>
            <person name="Lafferty D."/>
            <person name="Souleyre E."/>
            <person name="Varkonyi-Gasic E."/>
            <person name="Gambi F."/>
            <person name="Hanley J."/>
            <person name="Yao J.-L."/>
            <person name="Cheung J."/>
            <person name="David K."/>
            <person name="Warren B."/>
            <person name="Marsh K."/>
            <person name="Snowden K."/>
            <person name="Lin-Wang K."/>
            <person name="Brian L."/>
            <person name="Martinez-Sanchez M."/>
            <person name="Wang M."/>
            <person name="Ileperuma N."/>
            <person name="Macnee N."/>
            <person name="Campin R."/>
            <person name="Mcatee P."/>
            <person name="Drummond R."/>
            <person name="Espley R."/>
            <person name="Ireland H."/>
            <person name="Wu R."/>
            <person name="Atkinson R."/>
            <person name="Karunairetnam S."/>
            <person name="Bulley S."/>
            <person name="Chunkath S."/>
            <person name="Hanley Z."/>
            <person name="Storey R."/>
            <person name="Thrimawithana A."/>
            <person name="Thomson S."/>
            <person name="David C."/>
            <person name="Testolin R."/>
        </authorList>
    </citation>
    <scope>NUCLEOTIDE SEQUENCE [LARGE SCALE GENOMIC DNA]</scope>
    <source>
        <strain evidence="7">cv. Red5</strain>
        <tissue evidence="6">Young leaf</tissue>
    </source>
</reference>
<keyword evidence="3" id="KW-0677">Repeat</keyword>
<dbReference type="Gramene" id="PSS21335">
    <property type="protein sequence ID" value="PSS21335"/>
    <property type="gene ID" value="CEY00_Acc10377"/>
</dbReference>
<dbReference type="InterPro" id="IPR032675">
    <property type="entry name" value="LRR_dom_sf"/>
</dbReference>
<name>A0A2R6R5S5_ACTCC</name>
<dbReference type="OMA" id="YCKDMVR"/>
<dbReference type="PANTHER" id="PTHR36766:SF3">
    <property type="entry name" value="RPW8 DOMAIN-CONTAINING PROTEIN"/>
    <property type="match status" value="1"/>
</dbReference>
<dbReference type="GO" id="GO:0043531">
    <property type="term" value="F:ADP binding"/>
    <property type="evidence" value="ECO:0007669"/>
    <property type="project" value="InterPro"/>
</dbReference>
<feature type="domain" description="RPW8" evidence="5">
    <location>
        <begin position="1"/>
        <end position="151"/>
    </location>
</feature>
<organism evidence="6 7">
    <name type="scientific">Actinidia chinensis var. chinensis</name>
    <name type="common">Chinese soft-hair kiwi</name>
    <dbReference type="NCBI Taxonomy" id="1590841"/>
    <lineage>
        <taxon>Eukaryota</taxon>
        <taxon>Viridiplantae</taxon>
        <taxon>Streptophyta</taxon>
        <taxon>Embryophyta</taxon>
        <taxon>Tracheophyta</taxon>
        <taxon>Spermatophyta</taxon>
        <taxon>Magnoliopsida</taxon>
        <taxon>eudicotyledons</taxon>
        <taxon>Gunneridae</taxon>
        <taxon>Pentapetalae</taxon>
        <taxon>asterids</taxon>
        <taxon>Ericales</taxon>
        <taxon>Actinidiaceae</taxon>
        <taxon>Actinidia</taxon>
    </lineage>
</organism>
<dbReference type="Gene3D" id="3.40.50.300">
    <property type="entry name" value="P-loop containing nucleotide triphosphate hydrolases"/>
    <property type="match status" value="1"/>
</dbReference>
<dbReference type="AlphaFoldDB" id="A0A2R6R5S5"/>
<keyword evidence="4" id="KW-0611">Plant defense</keyword>
<dbReference type="Pfam" id="PF00931">
    <property type="entry name" value="NB-ARC"/>
    <property type="match status" value="1"/>
</dbReference>
<gene>
    <name evidence="6" type="ORF">CEY00_Acc10377</name>
</gene>
<dbReference type="InterPro" id="IPR002182">
    <property type="entry name" value="NB-ARC"/>
</dbReference>
<dbReference type="PRINTS" id="PR00364">
    <property type="entry name" value="DISEASERSIST"/>
</dbReference>
<protein>
    <submittedName>
        <fullName evidence="6">Disease resistance protein</fullName>
    </submittedName>
</protein>
<evidence type="ECO:0000256" key="4">
    <source>
        <dbReference type="ARBA" id="ARBA00022821"/>
    </source>
</evidence>
<dbReference type="SUPFAM" id="SSF52058">
    <property type="entry name" value="L domain-like"/>
    <property type="match status" value="1"/>
</dbReference>
<accession>A0A2R6R5S5</accession>
<dbReference type="Proteomes" id="UP000241394">
    <property type="component" value="Chromosome LG9"/>
</dbReference>
<dbReference type="STRING" id="1590841.A0A2R6R5S5"/>
<evidence type="ECO:0000313" key="7">
    <source>
        <dbReference type="Proteomes" id="UP000241394"/>
    </source>
</evidence>
<keyword evidence="2" id="KW-0433">Leucine-rich repeat</keyword>
<evidence type="ECO:0000256" key="1">
    <source>
        <dbReference type="ARBA" id="ARBA00008894"/>
    </source>
</evidence>
<dbReference type="InParanoid" id="A0A2R6R5S5"/>
<evidence type="ECO:0000259" key="5">
    <source>
        <dbReference type="PROSITE" id="PS51153"/>
    </source>
</evidence>
<dbReference type="Gene3D" id="3.80.10.10">
    <property type="entry name" value="Ribonuclease Inhibitor"/>
    <property type="match status" value="1"/>
</dbReference>
<comment type="caution">
    <text evidence="6">The sequence shown here is derived from an EMBL/GenBank/DDBJ whole genome shotgun (WGS) entry which is preliminary data.</text>
</comment>
<evidence type="ECO:0000256" key="2">
    <source>
        <dbReference type="ARBA" id="ARBA00022614"/>
    </source>
</evidence>
<dbReference type="InterPro" id="IPR008808">
    <property type="entry name" value="Powdery_mildew-R_dom"/>
</dbReference>
<dbReference type="GO" id="GO:0006952">
    <property type="term" value="P:defense response"/>
    <property type="evidence" value="ECO:0007669"/>
    <property type="project" value="UniProtKB-KW"/>
</dbReference>
<reference evidence="7" key="2">
    <citation type="journal article" date="2018" name="BMC Genomics">
        <title>A manually annotated Actinidia chinensis var. chinensis (kiwifruit) genome highlights the challenges associated with draft genomes and gene prediction in plants.</title>
        <authorList>
            <person name="Pilkington S.M."/>
            <person name="Crowhurst R."/>
            <person name="Hilario E."/>
            <person name="Nardozza S."/>
            <person name="Fraser L."/>
            <person name="Peng Y."/>
            <person name="Gunaseelan K."/>
            <person name="Simpson R."/>
            <person name="Tahir J."/>
            <person name="Deroles S.C."/>
            <person name="Templeton K."/>
            <person name="Luo Z."/>
            <person name="Davy M."/>
            <person name="Cheng C."/>
            <person name="McNeilage M."/>
            <person name="Scaglione D."/>
            <person name="Liu Y."/>
            <person name="Zhang Q."/>
            <person name="Datson P."/>
            <person name="De Silva N."/>
            <person name="Gardiner S.E."/>
            <person name="Bassett H."/>
            <person name="Chagne D."/>
            <person name="McCallum J."/>
            <person name="Dzierzon H."/>
            <person name="Deng C."/>
            <person name="Wang Y.Y."/>
            <person name="Barron L."/>
            <person name="Manako K."/>
            <person name="Bowen J."/>
            <person name="Foster T.M."/>
            <person name="Erridge Z.A."/>
            <person name="Tiffin H."/>
            <person name="Waite C.N."/>
            <person name="Davies K.M."/>
            <person name="Grierson E.P."/>
            <person name="Laing W.A."/>
            <person name="Kirk R."/>
            <person name="Chen X."/>
            <person name="Wood M."/>
            <person name="Montefiori M."/>
            <person name="Brummell D.A."/>
            <person name="Schwinn K.E."/>
            <person name="Catanach A."/>
            <person name="Fullerton C."/>
            <person name="Li D."/>
            <person name="Meiyalaghan S."/>
            <person name="Nieuwenhuizen N."/>
            <person name="Read N."/>
            <person name="Prakash R."/>
            <person name="Hunter D."/>
            <person name="Zhang H."/>
            <person name="McKenzie M."/>
            <person name="Knabel M."/>
            <person name="Harris A."/>
            <person name="Allan A.C."/>
            <person name="Gleave A."/>
            <person name="Chen A."/>
            <person name="Janssen B.J."/>
            <person name="Plunkett B."/>
            <person name="Ampomah-Dwamena C."/>
            <person name="Voogd C."/>
            <person name="Leif D."/>
            <person name="Lafferty D."/>
            <person name="Souleyre E.J.F."/>
            <person name="Varkonyi-Gasic E."/>
            <person name="Gambi F."/>
            <person name="Hanley J."/>
            <person name="Yao J.L."/>
            <person name="Cheung J."/>
            <person name="David K.M."/>
            <person name="Warren B."/>
            <person name="Marsh K."/>
            <person name="Snowden K.C."/>
            <person name="Lin-Wang K."/>
            <person name="Brian L."/>
            <person name="Martinez-Sanchez M."/>
            <person name="Wang M."/>
            <person name="Ileperuma N."/>
            <person name="Macnee N."/>
            <person name="Campin R."/>
            <person name="McAtee P."/>
            <person name="Drummond R.S.M."/>
            <person name="Espley R.V."/>
            <person name="Ireland H.S."/>
            <person name="Wu R."/>
            <person name="Atkinson R.G."/>
            <person name="Karunairetnam S."/>
            <person name="Bulley S."/>
            <person name="Chunkath S."/>
            <person name="Hanley Z."/>
            <person name="Storey R."/>
            <person name="Thrimawithana A.H."/>
            <person name="Thomson S."/>
            <person name="David C."/>
            <person name="Testolin R."/>
            <person name="Huang H."/>
            <person name="Hellens R.P."/>
            <person name="Schaffer R.J."/>
        </authorList>
    </citation>
    <scope>NUCLEOTIDE SEQUENCE [LARGE SCALE GENOMIC DNA]</scope>
    <source>
        <strain evidence="7">cv. Red5</strain>
    </source>
</reference>
<dbReference type="PROSITE" id="PS51153">
    <property type="entry name" value="RPW8"/>
    <property type="match status" value="1"/>
</dbReference>
<sequence>MAGTLVGGAALGAVFGEFLRAVEDVVKKTANFNSILKQLQSTLDRVTPTIEDIEKLNRLLDRPERETAMFTDRLQGGQSLVLKCAKVRSWNYCAKYLYARKLMALEKSLLKFFQIEAAAQSCRDNKNVLVVVKSMDSKLDRMGTMGGFGGCCDVPSVRDFVVGFDEPLRELKLKILEGQEQVVVISAPGGCGKTTLAKMVCHDPQIKEMFRDNIFFVIASKAPSIMVIIEKLFQHKGYPVPAFQTNEDAMYQLEHMLKQIGPNPILLVLDDVWSGLESLIEVLKQQKSEIKILVTSRFEFPRFNSTIKLKPLKDQDANALFRHSACADHASSTIPPDIVDKIVKCCRGFPLALDVVGRSLCGRRKEIWKHVLKQWSEGQSIFESESNNDLLSCLQTSLNTLVERYKECYLDLASFPEDQRIPATALMDMWVELYNLGENGEDAIAILDELAKRSLVEQVIIRKDASDVSGYYNEHFAMQHDLLRELAIHQSSQEPIEQRKRFIVDIRGNDLPRWWIEQGQHPIHARLASLSTDEMFSSNWHDMPLPKVEVLVLNIQTKDYTLPQFMEKMDQLKVLIITNYGFCSAEIKNFPLPGYLSSLKRIRLEHVSISSISNSILQMRNLRKISFIMCEIAEGFRNCTIHIPDMLPNLAEIVIDYCNDLVEVPAWLCNIRFLKELSITNCHELIAIPEGFGMLHNLEVLRLHACTKLLELPKSIRSLHKLDFLDISDCISMSELPEQMGELCSLRNLHMRGCHGLSELPCSVKDLKQLKEVICDEETAYLWDQYKFDIINLKINVLKEDVNLDWLHDIQL</sequence>
<proteinExistence type="inferred from homology"/>
<dbReference type="FunCoup" id="A0A2R6R5S5">
    <property type="interactions" value="475"/>
</dbReference>
<dbReference type="Gene3D" id="1.10.8.430">
    <property type="entry name" value="Helical domain of apoptotic protease-activating factors"/>
    <property type="match status" value="1"/>
</dbReference>
<dbReference type="InterPro" id="IPR036388">
    <property type="entry name" value="WH-like_DNA-bd_sf"/>
</dbReference>
<dbReference type="OrthoDB" id="2016095at2759"/>
<comment type="similarity">
    <text evidence="1">Belongs to the disease resistance NB-LRR family.</text>
</comment>
<dbReference type="Gene3D" id="1.10.10.10">
    <property type="entry name" value="Winged helix-like DNA-binding domain superfamily/Winged helix DNA-binding domain"/>
    <property type="match status" value="1"/>
</dbReference>
<keyword evidence="7" id="KW-1185">Reference proteome</keyword>
<evidence type="ECO:0000313" key="6">
    <source>
        <dbReference type="EMBL" id="PSS21335.1"/>
    </source>
</evidence>
<dbReference type="Pfam" id="PF05659">
    <property type="entry name" value="RPW8"/>
    <property type="match status" value="1"/>
</dbReference>
<dbReference type="InterPro" id="IPR042197">
    <property type="entry name" value="Apaf_helical"/>
</dbReference>
<dbReference type="SUPFAM" id="SSF52540">
    <property type="entry name" value="P-loop containing nucleoside triphosphate hydrolases"/>
    <property type="match status" value="1"/>
</dbReference>
<dbReference type="EMBL" id="NKQK01000009">
    <property type="protein sequence ID" value="PSS21335.1"/>
    <property type="molecule type" value="Genomic_DNA"/>
</dbReference>
<dbReference type="InterPro" id="IPR027417">
    <property type="entry name" value="P-loop_NTPase"/>
</dbReference>
<dbReference type="PANTHER" id="PTHR36766">
    <property type="entry name" value="PLANT BROAD-SPECTRUM MILDEW RESISTANCE PROTEIN RPW8"/>
    <property type="match status" value="1"/>
</dbReference>